<dbReference type="AlphaFoldDB" id="A0A3E2H4C5"/>
<accession>A0A3E2H4C5</accession>
<proteinExistence type="predicted"/>
<organism evidence="2 3">
    <name type="scientific">Scytalidium lignicola</name>
    <name type="common">Hyphomycete</name>
    <dbReference type="NCBI Taxonomy" id="5539"/>
    <lineage>
        <taxon>Eukaryota</taxon>
        <taxon>Fungi</taxon>
        <taxon>Dikarya</taxon>
        <taxon>Ascomycota</taxon>
        <taxon>Pezizomycotina</taxon>
        <taxon>Leotiomycetes</taxon>
        <taxon>Leotiomycetes incertae sedis</taxon>
        <taxon>Scytalidium</taxon>
    </lineage>
</organism>
<feature type="non-terminal residue" evidence="2">
    <location>
        <position position="271"/>
    </location>
</feature>
<keyword evidence="3" id="KW-1185">Reference proteome</keyword>
<feature type="region of interest" description="Disordered" evidence="1">
    <location>
        <begin position="130"/>
        <end position="271"/>
    </location>
</feature>
<comment type="caution">
    <text evidence="2">The sequence shown here is derived from an EMBL/GenBank/DDBJ whole genome shotgun (WGS) entry which is preliminary data.</text>
</comment>
<dbReference type="OrthoDB" id="5225441at2759"/>
<protein>
    <submittedName>
        <fullName evidence="2">Uncharacterized protein</fullName>
    </submittedName>
</protein>
<name>A0A3E2H4C5_SCYLI</name>
<reference evidence="2 3" key="1">
    <citation type="submission" date="2018-05" db="EMBL/GenBank/DDBJ databases">
        <title>Draft genome sequence of Scytalidium lignicola DSM 105466, a ubiquitous saprotrophic fungus.</title>
        <authorList>
            <person name="Buettner E."/>
            <person name="Gebauer A.M."/>
            <person name="Hofrichter M."/>
            <person name="Liers C."/>
            <person name="Kellner H."/>
        </authorList>
    </citation>
    <scope>NUCLEOTIDE SEQUENCE [LARGE SCALE GENOMIC DNA]</scope>
    <source>
        <strain evidence="2 3">DSM 105466</strain>
    </source>
</reference>
<evidence type="ECO:0000313" key="2">
    <source>
        <dbReference type="EMBL" id="RFU28151.1"/>
    </source>
</evidence>
<feature type="compositionally biased region" description="Basic and acidic residues" evidence="1">
    <location>
        <begin position="13"/>
        <end position="27"/>
    </location>
</feature>
<dbReference type="EMBL" id="NCSJ02000174">
    <property type="protein sequence ID" value="RFU28151.1"/>
    <property type="molecule type" value="Genomic_DNA"/>
</dbReference>
<feature type="region of interest" description="Disordered" evidence="1">
    <location>
        <begin position="1"/>
        <end position="33"/>
    </location>
</feature>
<feature type="non-terminal residue" evidence="2">
    <location>
        <position position="1"/>
    </location>
</feature>
<evidence type="ECO:0000313" key="3">
    <source>
        <dbReference type="Proteomes" id="UP000258309"/>
    </source>
</evidence>
<gene>
    <name evidence="2" type="ORF">B7463_g8182</name>
</gene>
<sequence length="271" mass="29375">MSVFSKIKLSRKAAKEHAAKKAEKENVDASNIPYKHVPTHAAVDALSGAPSSWKYDDRSKIKAHYTKRSQMRFNRTASTLSNVSYATGNGMGSKAEAGPSSQAPTLPRANSYSSYNAAWFDRGNDVYYLSSDQSRGRPKPSRGHSYHDSGVGPSVGPSPLASNIQSENVSPVESSGNSTNSRSSEHLEMTHPPANPRRHSDRPQPTVYGEQDIFDRLHTSTTRKLGEAPLYDTPPEPVKPVSKTTVAASAAKPKKQRWSLLGKKNTAAIAA</sequence>
<dbReference type="OMA" id="GHSYHDS"/>
<evidence type="ECO:0000256" key="1">
    <source>
        <dbReference type="SAM" id="MobiDB-lite"/>
    </source>
</evidence>
<dbReference type="Proteomes" id="UP000258309">
    <property type="component" value="Unassembled WGS sequence"/>
</dbReference>
<feature type="compositionally biased region" description="Polar residues" evidence="1">
    <location>
        <begin position="160"/>
        <end position="173"/>
    </location>
</feature>